<dbReference type="SMART" id="SM00387">
    <property type="entry name" value="HATPase_c"/>
    <property type="match status" value="1"/>
</dbReference>
<evidence type="ECO:0000256" key="2">
    <source>
        <dbReference type="ARBA" id="ARBA00012438"/>
    </source>
</evidence>
<keyword evidence="7" id="KW-0472">Membrane</keyword>
<dbReference type="SUPFAM" id="SSF55874">
    <property type="entry name" value="ATPase domain of HSP90 chaperone/DNA topoisomerase II/histidine kinase"/>
    <property type="match status" value="1"/>
</dbReference>
<dbReference type="SMART" id="SM00388">
    <property type="entry name" value="HisKA"/>
    <property type="match status" value="1"/>
</dbReference>
<keyword evidence="4" id="KW-0808">Transferase</keyword>
<dbReference type="EMBL" id="LJNI01000115">
    <property type="protein sequence ID" value="KPJ71899.1"/>
    <property type="molecule type" value="Genomic_DNA"/>
</dbReference>
<keyword evidence="5" id="KW-0418">Kinase</keyword>
<dbReference type="Pfam" id="PF00512">
    <property type="entry name" value="HisKA"/>
    <property type="match status" value="1"/>
</dbReference>
<dbReference type="GO" id="GO:0000155">
    <property type="term" value="F:phosphorelay sensor kinase activity"/>
    <property type="evidence" value="ECO:0007669"/>
    <property type="project" value="InterPro"/>
</dbReference>
<dbReference type="EC" id="2.7.13.3" evidence="2"/>
<evidence type="ECO:0000313" key="10">
    <source>
        <dbReference type="Proteomes" id="UP000051012"/>
    </source>
</evidence>
<dbReference type="InterPro" id="IPR003594">
    <property type="entry name" value="HATPase_dom"/>
</dbReference>
<evidence type="ECO:0000256" key="7">
    <source>
        <dbReference type="SAM" id="Phobius"/>
    </source>
</evidence>
<comment type="catalytic activity">
    <reaction evidence="1">
        <text>ATP + protein L-histidine = ADP + protein N-phospho-L-histidine.</text>
        <dbReference type="EC" id="2.7.13.3"/>
    </reaction>
</comment>
<feature type="transmembrane region" description="Helical" evidence="7">
    <location>
        <begin position="140"/>
        <end position="158"/>
    </location>
</feature>
<dbReference type="Gene3D" id="3.30.565.10">
    <property type="entry name" value="Histidine kinase-like ATPase, C-terminal domain"/>
    <property type="match status" value="1"/>
</dbReference>
<keyword evidence="3" id="KW-0597">Phosphoprotein</keyword>
<evidence type="ECO:0000256" key="6">
    <source>
        <dbReference type="ARBA" id="ARBA00023012"/>
    </source>
</evidence>
<evidence type="ECO:0000313" key="9">
    <source>
        <dbReference type="EMBL" id="KPJ71899.1"/>
    </source>
</evidence>
<evidence type="ECO:0000256" key="1">
    <source>
        <dbReference type="ARBA" id="ARBA00000085"/>
    </source>
</evidence>
<name>A0A0S7YC17_UNCT6</name>
<dbReference type="InterPro" id="IPR036890">
    <property type="entry name" value="HATPase_C_sf"/>
</dbReference>
<evidence type="ECO:0000259" key="8">
    <source>
        <dbReference type="PROSITE" id="PS50109"/>
    </source>
</evidence>
<proteinExistence type="predicted"/>
<evidence type="ECO:0000256" key="5">
    <source>
        <dbReference type="ARBA" id="ARBA00022777"/>
    </source>
</evidence>
<dbReference type="InterPro" id="IPR050736">
    <property type="entry name" value="Sensor_HK_Regulatory"/>
</dbReference>
<feature type="transmembrane region" description="Helical" evidence="7">
    <location>
        <begin position="164"/>
        <end position="185"/>
    </location>
</feature>
<dbReference type="PRINTS" id="PR00344">
    <property type="entry name" value="BCTRLSENSOR"/>
</dbReference>
<keyword evidence="6" id="KW-0902">Two-component regulatory system</keyword>
<organism evidence="9 10">
    <name type="scientific">candidate division TA06 bacterium DG_78</name>
    <dbReference type="NCBI Taxonomy" id="1703772"/>
    <lineage>
        <taxon>Bacteria</taxon>
        <taxon>Bacteria division TA06</taxon>
    </lineage>
</organism>
<gene>
    <name evidence="9" type="ORF">AMJ52_08170</name>
</gene>
<dbReference type="PROSITE" id="PS50109">
    <property type="entry name" value="HIS_KIN"/>
    <property type="match status" value="1"/>
</dbReference>
<evidence type="ECO:0000256" key="3">
    <source>
        <dbReference type="ARBA" id="ARBA00022553"/>
    </source>
</evidence>
<sequence>MKSSYLRNISIIATVFIFLILFLALANLYISIQLRDEFLNYDRSKIVSIAKLCAHYLTTYKNQSERNYLFRNLSNAFTVDHLIISDTLGNKIFDSRSILVDLNFSSRKIDYSLFFETLPGADEMVQAGDNFIFHNGTPPFYLYISLSPAYSAVFGNIFKWHVFYITLSLIFVGFLGIFLIRNLFLPMRYVANVARELGVELKKEDFVSETFNEIFKKMKLKEEMLVEFSGYIAHEFRNSLAAIIGLAHLVEKRKKPASDIIKECRTMEELIARLLEYSRPVELVVSPVDVRQLIDDAVARVSLPERIQIKKKIAKHLPTIHGDYDLLHAALINLLKNSIEAIEDKGTITVDIHFDEDILSIAITDNGCGLDAQELEKVFSPFYSKKESGMGLGLAYVKKIVEIHNGRIEVNSKKGQGTTFTLKLPREH</sequence>
<accession>A0A0S7YC17</accession>
<dbReference type="Pfam" id="PF02518">
    <property type="entry name" value="HATPase_c"/>
    <property type="match status" value="1"/>
</dbReference>
<feature type="transmembrane region" description="Helical" evidence="7">
    <location>
        <begin position="6"/>
        <end position="30"/>
    </location>
</feature>
<dbReference type="InterPro" id="IPR003661">
    <property type="entry name" value="HisK_dim/P_dom"/>
</dbReference>
<dbReference type="InterPro" id="IPR036097">
    <property type="entry name" value="HisK_dim/P_sf"/>
</dbReference>
<evidence type="ECO:0000256" key="4">
    <source>
        <dbReference type="ARBA" id="ARBA00022679"/>
    </source>
</evidence>
<dbReference type="CDD" id="cd00075">
    <property type="entry name" value="HATPase"/>
    <property type="match status" value="1"/>
</dbReference>
<dbReference type="Gene3D" id="1.10.287.130">
    <property type="match status" value="1"/>
</dbReference>
<dbReference type="CDD" id="cd00082">
    <property type="entry name" value="HisKA"/>
    <property type="match status" value="1"/>
</dbReference>
<dbReference type="InterPro" id="IPR004358">
    <property type="entry name" value="Sig_transdc_His_kin-like_C"/>
</dbReference>
<keyword evidence="7" id="KW-0812">Transmembrane</keyword>
<reference evidence="9 10" key="1">
    <citation type="journal article" date="2015" name="Microbiome">
        <title>Genomic resolution of linkages in carbon, nitrogen, and sulfur cycling among widespread estuary sediment bacteria.</title>
        <authorList>
            <person name="Baker B.J."/>
            <person name="Lazar C.S."/>
            <person name="Teske A.P."/>
            <person name="Dick G.J."/>
        </authorList>
    </citation>
    <scope>NUCLEOTIDE SEQUENCE [LARGE SCALE GENOMIC DNA]</scope>
    <source>
        <strain evidence="9">DG_78</strain>
    </source>
</reference>
<keyword evidence="7" id="KW-1133">Transmembrane helix</keyword>
<comment type="caution">
    <text evidence="9">The sequence shown here is derived from an EMBL/GenBank/DDBJ whole genome shotgun (WGS) entry which is preliminary data.</text>
</comment>
<dbReference type="SUPFAM" id="SSF47384">
    <property type="entry name" value="Homodimeric domain of signal transducing histidine kinase"/>
    <property type="match status" value="1"/>
</dbReference>
<dbReference type="InterPro" id="IPR005467">
    <property type="entry name" value="His_kinase_dom"/>
</dbReference>
<dbReference type="AlphaFoldDB" id="A0A0S7YC17"/>
<dbReference type="PANTHER" id="PTHR43711">
    <property type="entry name" value="TWO-COMPONENT HISTIDINE KINASE"/>
    <property type="match status" value="1"/>
</dbReference>
<dbReference type="Proteomes" id="UP000051012">
    <property type="component" value="Unassembled WGS sequence"/>
</dbReference>
<protein>
    <recommendedName>
        <fullName evidence="2">histidine kinase</fullName>
        <ecNumber evidence="2">2.7.13.3</ecNumber>
    </recommendedName>
</protein>
<feature type="domain" description="Histidine kinase" evidence="8">
    <location>
        <begin position="231"/>
        <end position="428"/>
    </location>
</feature>
<dbReference type="PANTHER" id="PTHR43711:SF31">
    <property type="entry name" value="HISTIDINE KINASE"/>
    <property type="match status" value="1"/>
</dbReference>